<feature type="domain" description="HTH tetR-type" evidence="5">
    <location>
        <begin position="20"/>
        <end position="80"/>
    </location>
</feature>
<dbReference type="Proteomes" id="UP001597018">
    <property type="component" value="Unassembled WGS sequence"/>
</dbReference>
<dbReference type="InterPro" id="IPR036271">
    <property type="entry name" value="Tet_transcr_reg_TetR-rel_C_sf"/>
</dbReference>
<keyword evidence="7" id="KW-1185">Reference proteome</keyword>
<protein>
    <submittedName>
        <fullName evidence="6">TetR/AcrR family transcriptional regulator</fullName>
    </submittedName>
</protein>
<sequence length="215" mass="24054">MSNDVDALHWEDFVPRIPVAQRRSEFIKAAVDVIAIHGIEGATTRRIAEQAQANLAMLHYCYDSKEDLFADVYEYVASRFRDVIKDSDPHGNLADTARRILRGVMEFYLESPNFAAATLELISWARRQRGNRGITVYEQAMETVRATLRGASSDHPIEPETIDQLAYVLATLADGFALNWFTYGDRSAATEQMEITTSVLDSWLAVRLGSAPVAP</sequence>
<evidence type="ECO:0000256" key="3">
    <source>
        <dbReference type="ARBA" id="ARBA00023163"/>
    </source>
</evidence>
<dbReference type="PANTHER" id="PTHR30055">
    <property type="entry name" value="HTH-TYPE TRANSCRIPTIONAL REGULATOR RUTR"/>
    <property type="match status" value="1"/>
</dbReference>
<dbReference type="Pfam" id="PF00440">
    <property type="entry name" value="TetR_N"/>
    <property type="match status" value="1"/>
</dbReference>
<dbReference type="InterPro" id="IPR050109">
    <property type="entry name" value="HTH-type_TetR-like_transc_reg"/>
</dbReference>
<dbReference type="InterPro" id="IPR001647">
    <property type="entry name" value="HTH_TetR"/>
</dbReference>
<gene>
    <name evidence="6" type="ORF">ACFQ16_10635</name>
</gene>
<dbReference type="InterPro" id="IPR009057">
    <property type="entry name" value="Homeodomain-like_sf"/>
</dbReference>
<dbReference type="Gene3D" id="1.10.357.10">
    <property type="entry name" value="Tetracycline Repressor, domain 2"/>
    <property type="match status" value="1"/>
</dbReference>
<keyword evidence="3" id="KW-0804">Transcription</keyword>
<evidence type="ECO:0000256" key="4">
    <source>
        <dbReference type="PROSITE-ProRule" id="PRU00335"/>
    </source>
</evidence>
<reference evidence="7" key="1">
    <citation type="journal article" date="2019" name="Int. J. Syst. Evol. Microbiol.">
        <title>The Global Catalogue of Microorganisms (GCM) 10K type strain sequencing project: providing services to taxonomists for standard genome sequencing and annotation.</title>
        <authorList>
            <consortium name="The Broad Institute Genomics Platform"/>
            <consortium name="The Broad Institute Genome Sequencing Center for Infectious Disease"/>
            <person name="Wu L."/>
            <person name="Ma J."/>
        </authorList>
    </citation>
    <scope>NUCLEOTIDE SEQUENCE [LARGE SCALE GENOMIC DNA]</scope>
    <source>
        <strain evidence="7">CCUG 56401</strain>
    </source>
</reference>
<name>A0ABW3FTL2_9PSEU</name>
<dbReference type="PROSITE" id="PS50977">
    <property type="entry name" value="HTH_TETR_2"/>
    <property type="match status" value="1"/>
</dbReference>
<evidence type="ECO:0000256" key="1">
    <source>
        <dbReference type="ARBA" id="ARBA00023015"/>
    </source>
</evidence>
<evidence type="ECO:0000259" key="5">
    <source>
        <dbReference type="PROSITE" id="PS50977"/>
    </source>
</evidence>
<organism evidence="6 7">
    <name type="scientific">Saccharopolyspora rosea</name>
    <dbReference type="NCBI Taxonomy" id="524884"/>
    <lineage>
        <taxon>Bacteria</taxon>
        <taxon>Bacillati</taxon>
        <taxon>Actinomycetota</taxon>
        <taxon>Actinomycetes</taxon>
        <taxon>Pseudonocardiales</taxon>
        <taxon>Pseudonocardiaceae</taxon>
        <taxon>Saccharopolyspora</taxon>
    </lineage>
</organism>
<feature type="DNA-binding region" description="H-T-H motif" evidence="4">
    <location>
        <begin position="43"/>
        <end position="62"/>
    </location>
</feature>
<evidence type="ECO:0000313" key="7">
    <source>
        <dbReference type="Proteomes" id="UP001597018"/>
    </source>
</evidence>
<keyword evidence="1" id="KW-0805">Transcription regulation</keyword>
<dbReference type="PANTHER" id="PTHR30055:SF234">
    <property type="entry name" value="HTH-TYPE TRANSCRIPTIONAL REGULATOR BETI"/>
    <property type="match status" value="1"/>
</dbReference>
<dbReference type="SUPFAM" id="SSF48498">
    <property type="entry name" value="Tetracyclin repressor-like, C-terminal domain"/>
    <property type="match status" value="1"/>
</dbReference>
<keyword evidence="2 4" id="KW-0238">DNA-binding</keyword>
<comment type="caution">
    <text evidence="6">The sequence shown here is derived from an EMBL/GenBank/DDBJ whole genome shotgun (WGS) entry which is preliminary data.</text>
</comment>
<accession>A0ABW3FTL2</accession>
<dbReference type="SUPFAM" id="SSF46689">
    <property type="entry name" value="Homeodomain-like"/>
    <property type="match status" value="1"/>
</dbReference>
<evidence type="ECO:0000313" key="6">
    <source>
        <dbReference type="EMBL" id="MFD0920195.1"/>
    </source>
</evidence>
<dbReference type="EMBL" id="JBHTIW010000005">
    <property type="protein sequence ID" value="MFD0920195.1"/>
    <property type="molecule type" value="Genomic_DNA"/>
</dbReference>
<proteinExistence type="predicted"/>
<dbReference type="RefSeq" id="WP_345600849.1">
    <property type="nucleotide sequence ID" value="NZ_BAABLT010000020.1"/>
</dbReference>
<evidence type="ECO:0000256" key="2">
    <source>
        <dbReference type="ARBA" id="ARBA00023125"/>
    </source>
</evidence>